<evidence type="ECO:0000313" key="5">
    <source>
        <dbReference type="EMBL" id="GGZ25718.1"/>
    </source>
</evidence>
<dbReference type="AlphaFoldDB" id="A0A918UP71"/>
<organism evidence="5 6">
    <name type="scientific">Echinicola pacifica</name>
    <dbReference type="NCBI Taxonomy" id="346377"/>
    <lineage>
        <taxon>Bacteria</taxon>
        <taxon>Pseudomonadati</taxon>
        <taxon>Bacteroidota</taxon>
        <taxon>Cytophagia</taxon>
        <taxon>Cytophagales</taxon>
        <taxon>Cyclobacteriaceae</taxon>
        <taxon>Echinicola</taxon>
    </lineage>
</organism>
<sequence length="162" mass="18757">MSIKKLPEVKYIAPLRCWDVYAQTLLPTAPNCPVSRDERILRYLGAKHKWQGFPALRQHTYEALILTDQHNKIIWVNAGFKKMTGYTPHNVIGRSPKILQGQLTSPQALKRFSALLKKEMPFTTKILNYRKNQSTYICEIEVFPLRNQSGEISHHLALEKEL</sequence>
<dbReference type="PANTHER" id="PTHR47429">
    <property type="entry name" value="PROTEIN TWIN LOV 1"/>
    <property type="match status" value="1"/>
</dbReference>
<proteinExistence type="predicted"/>
<dbReference type="InterPro" id="IPR000014">
    <property type="entry name" value="PAS"/>
</dbReference>
<dbReference type="InterPro" id="IPR035965">
    <property type="entry name" value="PAS-like_dom_sf"/>
</dbReference>
<comment type="caution">
    <text evidence="5">The sequence shown here is derived from an EMBL/GenBank/DDBJ whole genome shotgun (WGS) entry which is preliminary data.</text>
</comment>
<dbReference type="RefSeq" id="WP_018473328.1">
    <property type="nucleotide sequence ID" value="NZ_BMWX01000003.1"/>
</dbReference>
<evidence type="ECO:0000256" key="3">
    <source>
        <dbReference type="ARBA" id="ARBA00022991"/>
    </source>
</evidence>
<gene>
    <name evidence="5" type="ORF">GCM10007049_17830</name>
</gene>
<dbReference type="Gene3D" id="3.30.450.20">
    <property type="entry name" value="PAS domain"/>
    <property type="match status" value="1"/>
</dbReference>
<feature type="domain" description="PAS" evidence="4">
    <location>
        <begin position="64"/>
        <end position="123"/>
    </location>
</feature>
<protein>
    <recommendedName>
        <fullName evidence="4">PAS domain-containing protein</fullName>
    </recommendedName>
</protein>
<evidence type="ECO:0000256" key="1">
    <source>
        <dbReference type="ARBA" id="ARBA00022630"/>
    </source>
</evidence>
<evidence type="ECO:0000259" key="4">
    <source>
        <dbReference type="PROSITE" id="PS50112"/>
    </source>
</evidence>
<reference evidence="5" key="1">
    <citation type="journal article" date="2014" name="Int. J. Syst. Evol. Microbiol.">
        <title>Complete genome sequence of Corynebacterium casei LMG S-19264T (=DSM 44701T), isolated from a smear-ripened cheese.</title>
        <authorList>
            <consortium name="US DOE Joint Genome Institute (JGI-PGF)"/>
            <person name="Walter F."/>
            <person name="Albersmeier A."/>
            <person name="Kalinowski J."/>
            <person name="Ruckert C."/>
        </authorList>
    </citation>
    <scope>NUCLEOTIDE SEQUENCE</scope>
    <source>
        <strain evidence="5">KCTC 12368</strain>
    </source>
</reference>
<evidence type="ECO:0000313" key="6">
    <source>
        <dbReference type="Proteomes" id="UP000619457"/>
    </source>
</evidence>
<dbReference type="SMART" id="SM00091">
    <property type="entry name" value="PAS"/>
    <property type="match status" value="1"/>
</dbReference>
<dbReference type="SUPFAM" id="SSF55785">
    <property type="entry name" value="PYP-like sensor domain (PAS domain)"/>
    <property type="match status" value="1"/>
</dbReference>
<dbReference type="PANTHER" id="PTHR47429:SF2">
    <property type="entry name" value="PROTEIN TWIN LOV 1"/>
    <property type="match status" value="1"/>
</dbReference>
<name>A0A918UP71_9BACT</name>
<keyword evidence="3" id="KW-0157">Chromophore</keyword>
<keyword evidence="1" id="KW-0285">Flavoprotein</keyword>
<dbReference type="CDD" id="cd00130">
    <property type="entry name" value="PAS"/>
    <property type="match status" value="1"/>
</dbReference>
<dbReference type="EMBL" id="BMWX01000003">
    <property type="protein sequence ID" value="GGZ25718.1"/>
    <property type="molecule type" value="Genomic_DNA"/>
</dbReference>
<dbReference type="Proteomes" id="UP000619457">
    <property type="component" value="Unassembled WGS sequence"/>
</dbReference>
<accession>A0A918UP71</accession>
<dbReference type="Pfam" id="PF13426">
    <property type="entry name" value="PAS_9"/>
    <property type="match status" value="1"/>
</dbReference>
<dbReference type="NCBIfam" id="TIGR00229">
    <property type="entry name" value="sensory_box"/>
    <property type="match status" value="1"/>
</dbReference>
<reference evidence="5" key="2">
    <citation type="submission" date="2020-09" db="EMBL/GenBank/DDBJ databases">
        <authorList>
            <person name="Sun Q."/>
            <person name="Kim S."/>
        </authorList>
    </citation>
    <scope>NUCLEOTIDE SEQUENCE</scope>
    <source>
        <strain evidence="5">KCTC 12368</strain>
    </source>
</reference>
<keyword evidence="6" id="KW-1185">Reference proteome</keyword>
<keyword evidence="2" id="KW-0288">FMN</keyword>
<evidence type="ECO:0000256" key="2">
    <source>
        <dbReference type="ARBA" id="ARBA00022643"/>
    </source>
</evidence>
<dbReference type="PROSITE" id="PS50112">
    <property type="entry name" value="PAS"/>
    <property type="match status" value="1"/>
</dbReference>